<proteinExistence type="predicted"/>
<name>A0A1A8F705_9TELE</name>
<dbReference type="EMBL" id="HAEB01008613">
    <property type="protein sequence ID" value="SBQ55140.1"/>
    <property type="molecule type" value="Transcribed_RNA"/>
</dbReference>
<accession>A0A1A8F705</accession>
<reference evidence="1" key="2">
    <citation type="submission" date="2016-06" db="EMBL/GenBank/DDBJ databases">
        <title>The genome of a short-lived fish provides insights into sex chromosome evolution and the genetic control of aging.</title>
        <authorList>
            <person name="Reichwald K."/>
            <person name="Felder M."/>
            <person name="Petzold A."/>
            <person name="Koch P."/>
            <person name="Groth M."/>
            <person name="Platzer M."/>
        </authorList>
    </citation>
    <scope>NUCLEOTIDE SEQUENCE</scope>
    <source>
        <tissue evidence="1">Brain</tissue>
    </source>
</reference>
<gene>
    <name evidence="1" type="primary">ASZ1</name>
</gene>
<sequence>SSIEGWRSPPVLHTWLLCCREDTAGPAQRRTPTFRRSLVYLHRERSVCPQHKESSVWQVAAVVLQPPFCSSPCLLLSDSQVQQPRST</sequence>
<organism evidence="1">
    <name type="scientific">Nothobranchius korthausae</name>
    <dbReference type="NCBI Taxonomy" id="1143690"/>
    <lineage>
        <taxon>Eukaryota</taxon>
        <taxon>Metazoa</taxon>
        <taxon>Chordata</taxon>
        <taxon>Craniata</taxon>
        <taxon>Vertebrata</taxon>
        <taxon>Euteleostomi</taxon>
        <taxon>Actinopterygii</taxon>
        <taxon>Neopterygii</taxon>
        <taxon>Teleostei</taxon>
        <taxon>Neoteleostei</taxon>
        <taxon>Acanthomorphata</taxon>
        <taxon>Ovalentaria</taxon>
        <taxon>Atherinomorphae</taxon>
        <taxon>Cyprinodontiformes</taxon>
        <taxon>Nothobranchiidae</taxon>
        <taxon>Nothobranchius</taxon>
    </lineage>
</organism>
<dbReference type="AlphaFoldDB" id="A0A1A8F705"/>
<reference evidence="1" key="1">
    <citation type="submission" date="2016-05" db="EMBL/GenBank/DDBJ databases">
        <authorList>
            <person name="Lavstsen T."/>
            <person name="Jespersen J.S."/>
        </authorList>
    </citation>
    <scope>NUCLEOTIDE SEQUENCE</scope>
    <source>
        <tissue evidence="1">Brain</tissue>
    </source>
</reference>
<protein>
    <submittedName>
        <fullName evidence="1">Ankyrin repeat, SAM and basic leucine zipper domain containing 1</fullName>
    </submittedName>
</protein>
<feature type="non-terminal residue" evidence="1">
    <location>
        <position position="87"/>
    </location>
</feature>
<feature type="non-terminal residue" evidence="1">
    <location>
        <position position="1"/>
    </location>
</feature>
<evidence type="ECO:0000313" key="1">
    <source>
        <dbReference type="EMBL" id="SBQ55140.1"/>
    </source>
</evidence>